<dbReference type="GO" id="GO:0006281">
    <property type="term" value="P:DNA repair"/>
    <property type="evidence" value="ECO:0007669"/>
    <property type="project" value="UniProtKB-KW"/>
</dbReference>
<dbReference type="EMBL" id="WWBZ02000002">
    <property type="protein sequence ID" value="KAF4312881.1"/>
    <property type="molecule type" value="Genomic_DNA"/>
</dbReference>
<dbReference type="OrthoDB" id="17907at2759"/>
<feature type="domain" description="Proteasome activator complex subunit 4 C-terminal" evidence="7">
    <location>
        <begin position="1940"/>
        <end position="2027"/>
    </location>
</feature>
<keyword evidence="3" id="KW-0227">DNA damage</keyword>
<dbReference type="Pfam" id="PF11919">
    <property type="entry name" value="PSME4_C"/>
    <property type="match status" value="1"/>
</dbReference>
<dbReference type="PANTHER" id="PTHR32170">
    <property type="entry name" value="PROTEASOME ACTIVATOR COMPLEX SUBUNIT 4"/>
    <property type="match status" value="1"/>
</dbReference>
<feature type="region of interest" description="Disordered" evidence="6">
    <location>
        <begin position="69"/>
        <end position="100"/>
    </location>
</feature>
<evidence type="ECO:0000313" key="11">
    <source>
        <dbReference type="Proteomes" id="UP000572817"/>
    </source>
</evidence>
<organism evidence="10 11">
    <name type="scientific">Botryosphaeria dothidea</name>
    <dbReference type="NCBI Taxonomy" id="55169"/>
    <lineage>
        <taxon>Eukaryota</taxon>
        <taxon>Fungi</taxon>
        <taxon>Dikarya</taxon>
        <taxon>Ascomycota</taxon>
        <taxon>Pezizomycotina</taxon>
        <taxon>Dothideomycetes</taxon>
        <taxon>Dothideomycetes incertae sedis</taxon>
        <taxon>Botryosphaeriales</taxon>
        <taxon>Botryosphaeriaceae</taxon>
        <taxon>Botryosphaeria</taxon>
    </lineage>
</organism>
<dbReference type="Pfam" id="PF16547">
    <property type="entry name" value="BLM10_N"/>
    <property type="match status" value="1"/>
</dbReference>
<evidence type="ECO:0000256" key="1">
    <source>
        <dbReference type="ARBA" id="ARBA00005739"/>
    </source>
</evidence>
<dbReference type="PANTHER" id="PTHR32170:SF3">
    <property type="entry name" value="PROTEASOME ACTIVATOR COMPLEX SUBUNIT 4"/>
    <property type="match status" value="1"/>
</dbReference>
<feature type="region of interest" description="Disordered" evidence="6">
    <location>
        <begin position="628"/>
        <end position="647"/>
    </location>
</feature>
<sequence length="2027" mass="230167">MSPLLSSVIAQNSPRPSHLSIYIRILHPSANPPLTRHHPTALGRGRSNLANMAGLERLGQLLNAVDGPNGADLSRATSPGADWEDANGDANSKDRPNRVRPRTFPYTKYLPYESESEAERLENLNTCIKHLYVAVAAGDFSPGAVHWTREIRGWLSLKFDLPRDIRVRLIKLYYELALAPGLDILVAERFASMFMVLTKRKHYLRPGKDLTLDWRPLYKELKNYVLPSESGSSTMTNFRRNIRTVTKLCTFAQLYFDPQEIPAMLDEFLPFFSTSFAEGAYVVVGLLNLILPTTPAPADRPDLQPQHYLPTFFHLWSLVNRSRLFDVHFIDICSRLARDSLSSKSIPFSEHGLYTRDQSQLIFTAVLRLLEIPVGQSTSPYSSSVDAGAGLAIMLDRDQRKHPIAHHIARWIVMSLSPACLDKPDSILARLEGLIQAVETFYHPSNSGSWTKTLSQLVYYLADFFVMRWNREHSGEMEVPQERRLNDAIKRRFVLCLRDVIFMGIFAKSGTAINFSLSTLQCLAYLEPNLILPGALQRIYPAMQGLVEVHRTISSIRALHMLSKTMVRTKGYRCHITTLLGLALPGIDANDLEKTLHTLSYIQSVSYIIPFHDLTKEKRDHPGSDIAMTNGGIEKQGSGTVTPMPEQESTPDLALQWIASQVDRLDRDGAGVEFDYEKELSDEEEEAILRSSTTGFAEFVITFLGRVFTLLENLPDASRVRSGSPEENVVNTLPAAFTPLLASLSPELFDIALDKIANFVTNHVIHQARDAMAFICNGLVKVNPQKTLRRLLPDLLAGIRTEIGENGAGSSRTTGSEVLPRDRALVWNISLLSMCVVHVGDAVLEYKDELFDIAKYMQEHCRGIPTVHVSNFIHHLLLNLTCVYTIDYSIYEPSEAERGLTVNDWGKMPNAKDISVKWHVPSKECITFAVELFESQVKSAMDSLNALTGDNSPVKRDGTGKEWSDEVSRNLVLLRLIISGVSVLFDSKYPAPSSQPKQDTDMEDDSEDGIDNELGDGDDDESRPTFQYEVGYPWTRDKSNEQYRLLHQLRQDVGYTLHRIHEFLVGKQEDDVPCFNALYNAYRSWFIDVGIERSAHVLDRVTRLLAADVHPFKVSGLRKEYPRPLLVRRAYVYHLQRLRHNAAPRERSDLEELLLMDLAHSSVSLYTEIRRTAQTANESAVKCIVGSRPLVIPPLLKAFDEAVKKSDYPRIKGAMFSLLFGSLAKTISRNWKFTPQLIKSFIEVTEADKPSVQKLVSNATFQIMDMGKPLERMVILDEDVVEAIVEHIEKKQIEEFKPKISKKRDSVKNKRAKVESKKAELSAELVEQARASHWKKAIRTATVVINLGMRFENIASEAMIDLATKGTIDPHPTLRSLYQGALLGFFQLVQTRSLAHHSYEKYILSQEDVPEKIQVPTRADEDPSWTDEYLNSFGQPEAKYYVDFDYPGWLVWNKTMPAFLIETKGLEYDDVESKVRKQIGSIIDRNWFSTYFAYLKQEPRDSGQDRFRMTSAMMLTHAFDLMFSGLTEATFDDIKDLTKSVFSDGTDKHQHRATSEIMGALLCCAPDLKTDLRTQVWDYVFPLVRGIFQDGLTPENSSYWTTFLHIALQGKDPRRSWPLVDSLAAFRLDMSSSQAFKESSKINLLQQCVIDCGWHFQLENPILEDFMKHLDHPYKAVREAMGQTIATIYRVKYHESYSNVKALVDAQKSASSIGIRPYQPDEKFRETITDVFNRLDRWRKERPAGEQQPTPYTQASKTVLLWLDSNLASYECTQLVEFFPNLFMEQLLHMMDVKEDPELQSLAYHVFRHLPNIPHRAGEDEDFINAMIRIGRNATSWHQRLRVLINIQVIYFRRLFLMTETQQQALFDCVSAMLGDSQLEVRLGAQTTLSGLIRCSPLEFRNRQVEDLRNRFSKMLRENPLPKRRVPGTPTPEQNRLLLVRHAAVLGLGALISAFPYTSPPPSWLPDVLATLAIKAAGDPGTVGKSVKSILADFKKTRQDTWHVDVKAFEPEQLEDLEGVLWKSYFA</sequence>
<dbReference type="InterPro" id="IPR032372">
    <property type="entry name" value="Blm10_N"/>
</dbReference>
<evidence type="ECO:0000256" key="5">
    <source>
        <dbReference type="SAM" id="Coils"/>
    </source>
</evidence>
<keyword evidence="11" id="KW-1185">Reference proteome</keyword>
<dbReference type="SUPFAM" id="SSF48371">
    <property type="entry name" value="ARM repeat"/>
    <property type="match status" value="1"/>
</dbReference>
<keyword evidence="2" id="KW-0677">Repeat</keyword>
<name>A0A8H4NBG4_9PEZI</name>
<dbReference type="InterPro" id="IPR035309">
    <property type="entry name" value="PSME4"/>
</dbReference>
<evidence type="ECO:0000256" key="6">
    <source>
        <dbReference type="SAM" id="MobiDB-lite"/>
    </source>
</evidence>
<dbReference type="GO" id="GO:0070628">
    <property type="term" value="F:proteasome binding"/>
    <property type="evidence" value="ECO:0007669"/>
    <property type="project" value="InterPro"/>
</dbReference>
<dbReference type="GO" id="GO:0005829">
    <property type="term" value="C:cytosol"/>
    <property type="evidence" value="ECO:0007669"/>
    <property type="project" value="TreeGrafter"/>
</dbReference>
<comment type="similarity">
    <text evidence="1">Belongs to the BLM10 family.</text>
</comment>
<evidence type="ECO:0000256" key="2">
    <source>
        <dbReference type="ARBA" id="ARBA00022737"/>
    </source>
</evidence>
<keyword evidence="4" id="KW-0234">DNA repair</keyword>
<evidence type="ECO:0000313" key="10">
    <source>
        <dbReference type="EMBL" id="KAF4312881.1"/>
    </source>
</evidence>
<proteinExistence type="inferred from homology"/>
<evidence type="ECO:0000259" key="9">
    <source>
        <dbReference type="Pfam" id="PF16547"/>
    </source>
</evidence>
<reference evidence="10" key="1">
    <citation type="submission" date="2020-04" db="EMBL/GenBank/DDBJ databases">
        <title>Genome Assembly and Annotation of Botryosphaeria dothidea sdau 11-99, a Latent Pathogen of Apple Fruit Ring Rot in China.</title>
        <authorList>
            <person name="Yu C."/>
            <person name="Diao Y."/>
            <person name="Lu Q."/>
            <person name="Zhao J."/>
            <person name="Cui S."/>
            <person name="Peng C."/>
            <person name="He B."/>
            <person name="Liu H."/>
        </authorList>
    </citation>
    <scope>NUCLEOTIDE SEQUENCE [LARGE SCALE GENOMIC DNA]</scope>
    <source>
        <strain evidence="10">Sdau11-99</strain>
    </source>
</reference>
<evidence type="ECO:0000256" key="4">
    <source>
        <dbReference type="ARBA" id="ARBA00023204"/>
    </source>
</evidence>
<feature type="coiled-coil region" evidence="5">
    <location>
        <begin position="1304"/>
        <end position="1331"/>
    </location>
</feature>
<dbReference type="GO" id="GO:0010499">
    <property type="term" value="P:proteasomal ubiquitin-independent protein catabolic process"/>
    <property type="evidence" value="ECO:0007669"/>
    <property type="project" value="TreeGrafter"/>
</dbReference>
<feature type="region of interest" description="Disordered" evidence="6">
    <location>
        <begin position="989"/>
        <end position="1025"/>
    </location>
</feature>
<dbReference type="GO" id="GO:0005634">
    <property type="term" value="C:nucleus"/>
    <property type="evidence" value="ECO:0007669"/>
    <property type="project" value="UniProtKB-SubCell"/>
</dbReference>
<feature type="domain" description="Proteasome activator Blm10 N-terminal" evidence="9">
    <location>
        <begin position="72"/>
        <end position="143"/>
    </location>
</feature>
<dbReference type="GO" id="GO:0016504">
    <property type="term" value="F:peptidase activator activity"/>
    <property type="evidence" value="ECO:0007669"/>
    <property type="project" value="InterPro"/>
</dbReference>
<dbReference type="Pfam" id="PF16507">
    <property type="entry name" value="HEAT_PSME4_mid"/>
    <property type="match status" value="1"/>
</dbReference>
<protein>
    <submittedName>
        <fullName evidence="10">Armadillo-like helical</fullName>
    </submittedName>
</protein>
<keyword evidence="5" id="KW-0175">Coiled coil</keyword>
<dbReference type="InterPro" id="IPR021843">
    <property type="entry name" value="PSME4_C"/>
</dbReference>
<dbReference type="InterPro" id="IPR032430">
    <property type="entry name" value="Blm10_mid"/>
</dbReference>
<evidence type="ECO:0000259" key="8">
    <source>
        <dbReference type="Pfam" id="PF16507"/>
    </source>
</evidence>
<dbReference type="Proteomes" id="UP000572817">
    <property type="component" value="Unassembled WGS sequence"/>
</dbReference>
<evidence type="ECO:0000256" key="3">
    <source>
        <dbReference type="ARBA" id="ARBA00022763"/>
    </source>
</evidence>
<accession>A0A8H4NBG4</accession>
<feature type="domain" description="Proteasome activator Blm10 middle HEAT repeats region" evidence="8">
    <location>
        <begin position="431"/>
        <end position="985"/>
    </location>
</feature>
<comment type="caution">
    <text evidence="10">The sequence shown here is derived from an EMBL/GenBank/DDBJ whole genome shotgun (WGS) entry which is preliminary data.</text>
</comment>
<gene>
    <name evidence="10" type="ORF">GTA08_BOTSDO11554</name>
</gene>
<dbReference type="InterPro" id="IPR016024">
    <property type="entry name" value="ARM-type_fold"/>
</dbReference>
<feature type="compositionally biased region" description="Acidic residues" evidence="6">
    <location>
        <begin position="1001"/>
        <end position="1021"/>
    </location>
</feature>
<evidence type="ECO:0000259" key="7">
    <source>
        <dbReference type="Pfam" id="PF11919"/>
    </source>
</evidence>